<dbReference type="Gene3D" id="3.40.50.10810">
    <property type="entry name" value="Tandem AAA-ATPase domain"/>
    <property type="match status" value="1"/>
</dbReference>
<dbReference type="GO" id="GO:0005634">
    <property type="term" value="C:nucleus"/>
    <property type="evidence" value="ECO:0007669"/>
    <property type="project" value="UniProtKB-SubCell"/>
</dbReference>
<evidence type="ECO:0000256" key="5">
    <source>
        <dbReference type="ARBA" id="ARBA00022840"/>
    </source>
</evidence>
<dbReference type="CDD" id="cd18659">
    <property type="entry name" value="CD2_tandem"/>
    <property type="match status" value="1"/>
</dbReference>
<dbReference type="Gene3D" id="3.40.50.300">
    <property type="entry name" value="P-loop containing nucleotide triphosphate hydrolases"/>
    <property type="match status" value="1"/>
</dbReference>
<dbReference type="InterPro" id="IPR014001">
    <property type="entry name" value="Helicase_ATP-bd"/>
</dbReference>
<dbReference type="SMART" id="SM00298">
    <property type="entry name" value="CHROMO"/>
    <property type="match status" value="2"/>
</dbReference>
<proteinExistence type="predicted"/>
<dbReference type="GO" id="GO:0005524">
    <property type="term" value="F:ATP binding"/>
    <property type="evidence" value="ECO:0007669"/>
    <property type="project" value="UniProtKB-KW"/>
</dbReference>
<dbReference type="PROSITE" id="PS51194">
    <property type="entry name" value="HELICASE_CTER"/>
    <property type="match status" value="1"/>
</dbReference>
<evidence type="ECO:0000259" key="10">
    <source>
        <dbReference type="PROSITE" id="PS51194"/>
    </source>
</evidence>
<feature type="compositionally biased region" description="Basic residues" evidence="7">
    <location>
        <begin position="117"/>
        <end position="136"/>
    </location>
</feature>
<feature type="domain" description="Helicase C-terminal" evidence="10">
    <location>
        <begin position="617"/>
        <end position="773"/>
    </location>
</feature>
<evidence type="ECO:0000259" key="9">
    <source>
        <dbReference type="PROSITE" id="PS51192"/>
    </source>
</evidence>
<dbReference type="InterPro" id="IPR038718">
    <property type="entry name" value="SNF2-like_sf"/>
</dbReference>
<dbReference type="InterPro" id="IPR016197">
    <property type="entry name" value="Chromo-like_dom_sf"/>
</dbReference>
<feature type="domain" description="Helicase ATP-binding" evidence="9">
    <location>
        <begin position="307"/>
        <end position="480"/>
    </location>
</feature>
<dbReference type="PANTHER" id="PTHR45623">
    <property type="entry name" value="CHROMODOMAIN-HELICASE-DNA-BINDING PROTEIN 3-RELATED-RELATED"/>
    <property type="match status" value="1"/>
</dbReference>
<evidence type="ECO:0000256" key="1">
    <source>
        <dbReference type="ARBA" id="ARBA00004123"/>
    </source>
</evidence>
<dbReference type="GO" id="GO:0016887">
    <property type="term" value="F:ATP hydrolysis activity"/>
    <property type="evidence" value="ECO:0007669"/>
    <property type="project" value="TreeGrafter"/>
</dbReference>
<dbReference type="Proteomes" id="UP001445335">
    <property type="component" value="Unassembled WGS sequence"/>
</dbReference>
<dbReference type="Gene3D" id="2.40.50.40">
    <property type="match status" value="1"/>
</dbReference>
<dbReference type="SMART" id="SM00490">
    <property type="entry name" value="HELICc"/>
    <property type="match status" value="1"/>
</dbReference>
<keyword evidence="4" id="KW-0378">Hydrolase</keyword>
<keyword evidence="3" id="KW-0547">Nucleotide-binding</keyword>
<organism evidence="11 12">
    <name type="scientific">Elliptochloris bilobata</name>
    <dbReference type="NCBI Taxonomy" id="381761"/>
    <lineage>
        <taxon>Eukaryota</taxon>
        <taxon>Viridiplantae</taxon>
        <taxon>Chlorophyta</taxon>
        <taxon>core chlorophytes</taxon>
        <taxon>Trebouxiophyceae</taxon>
        <taxon>Trebouxiophyceae incertae sedis</taxon>
        <taxon>Elliptochloris clade</taxon>
        <taxon>Elliptochloris</taxon>
    </lineage>
</organism>
<dbReference type="InterPro" id="IPR027417">
    <property type="entry name" value="P-loop_NTPase"/>
</dbReference>
<feature type="compositionally biased region" description="Basic residues" evidence="7">
    <location>
        <begin position="937"/>
        <end position="946"/>
    </location>
</feature>
<evidence type="ECO:0000256" key="2">
    <source>
        <dbReference type="ARBA" id="ARBA00022737"/>
    </source>
</evidence>
<protein>
    <submittedName>
        <fullName evidence="11">Uncharacterized protein</fullName>
    </submittedName>
</protein>
<dbReference type="InterPro" id="IPR049730">
    <property type="entry name" value="SNF2/RAD54-like_C"/>
</dbReference>
<keyword evidence="5" id="KW-0067">ATP-binding</keyword>
<dbReference type="CDD" id="cd18793">
    <property type="entry name" value="SF2_C_SNF"/>
    <property type="match status" value="1"/>
</dbReference>
<evidence type="ECO:0000313" key="12">
    <source>
        <dbReference type="Proteomes" id="UP001445335"/>
    </source>
</evidence>
<feature type="compositionally biased region" description="Low complexity" evidence="7">
    <location>
        <begin position="892"/>
        <end position="902"/>
    </location>
</feature>
<feature type="compositionally biased region" description="Polar residues" evidence="7">
    <location>
        <begin position="7"/>
        <end position="19"/>
    </location>
</feature>
<feature type="region of interest" description="Disordered" evidence="7">
    <location>
        <begin position="1309"/>
        <end position="1332"/>
    </location>
</feature>
<evidence type="ECO:0000256" key="4">
    <source>
        <dbReference type="ARBA" id="ARBA00022801"/>
    </source>
</evidence>
<comment type="caution">
    <text evidence="11">The sequence shown here is derived from an EMBL/GenBank/DDBJ whole genome shotgun (WGS) entry which is preliminary data.</text>
</comment>
<evidence type="ECO:0000259" key="8">
    <source>
        <dbReference type="PROSITE" id="PS50013"/>
    </source>
</evidence>
<dbReference type="Pfam" id="PF00385">
    <property type="entry name" value="Chromo"/>
    <property type="match status" value="1"/>
</dbReference>
<accession>A0AAW1RI60</accession>
<gene>
    <name evidence="11" type="ORF">WJX81_005199</name>
</gene>
<dbReference type="PROSITE" id="PS50013">
    <property type="entry name" value="CHROMO_2"/>
    <property type="match status" value="2"/>
</dbReference>
<dbReference type="PROSITE" id="PS51192">
    <property type="entry name" value="HELICASE_ATP_BIND_1"/>
    <property type="match status" value="1"/>
</dbReference>
<dbReference type="PANTHER" id="PTHR45623:SF11">
    <property type="entry name" value="KISMET, ISOFORM C"/>
    <property type="match status" value="1"/>
</dbReference>
<evidence type="ECO:0000313" key="11">
    <source>
        <dbReference type="EMBL" id="KAK9833309.1"/>
    </source>
</evidence>
<dbReference type="GO" id="GO:0140658">
    <property type="term" value="F:ATP-dependent chromatin remodeler activity"/>
    <property type="evidence" value="ECO:0007669"/>
    <property type="project" value="TreeGrafter"/>
</dbReference>
<comment type="subcellular location">
    <subcellularLocation>
        <location evidence="1">Nucleus</location>
    </subcellularLocation>
</comment>
<dbReference type="GO" id="GO:0042393">
    <property type="term" value="F:histone binding"/>
    <property type="evidence" value="ECO:0007669"/>
    <property type="project" value="TreeGrafter"/>
</dbReference>
<dbReference type="InterPro" id="IPR001650">
    <property type="entry name" value="Helicase_C-like"/>
</dbReference>
<dbReference type="SUPFAM" id="SSF52540">
    <property type="entry name" value="P-loop containing nucleoside triphosphate hydrolases"/>
    <property type="match status" value="2"/>
</dbReference>
<feature type="domain" description="Chromo" evidence="8">
    <location>
        <begin position="216"/>
        <end position="277"/>
    </location>
</feature>
<dbReference type="Pfam" id="PF00176">
    <property type="entry name" value="SNF2-rel_dom"/>
    <property type="match status" value="1"/>
</dbReference>
<keyword evidence="6" id="KW-0539">Nucleus</keyword>
<reference evidence="11 12" key="1">
    <citation type="journal article" date="2024" name="Nat. Commun.">
        <title>Phylogenomics reveals the evolutionary origins of lichenization in chlorophyte algae.</title>
        <authorList>
            <person name="Puginier C."/>
            <person name="Libourel C."/>
            <person name="Otte J."/>
            <person name="Skaloud P."/>
            <person name="Haon M."/>
            <person name="Grisel S."/>
            <person name="Petersen M."/>
            <person name="Berrin J.G."/>
            <person name="Delaux P.M."/>
            <person name="Dal Grande F."/>
            <person name="Keller J."/>
        </authorList>
    </citation>
    <scope>NUCLEOTIDE SEQUENCE [LARGE SCALE GENOMIC DNA]</scope>
    <source>
        <strain evidence="11 12">SAG 245.80</strain>
    </source>
</reference>
<dbReference type="GO" id="GO:0003682">
    <property type="term" value="F:chromatin binding"/>
    <property type="evidence" value="ECO:0007669"/>
    <property type="project" value="TreeGrafter"/>
</dbReference>
<dbReference type="InterPro" id="IPR000330">
    <property type="entry name" value="SNF2_N"/>
</dbReference>
<evidence type="ECO:0000256" key="7">
    <source>
        <dbReference type="SAM" id="MobiDB-lite"/>
    </source>
</evidence>
<feature type="region of interest" description="Disordered" evidence="7">
    <location>
        <begin position="109"/>
        <end position="143"/>
    </location>
</feature>
<feature type="region of interest" description="Disordered" evidence="7">
    <location>
        <begin position="1"/>
        <end position="97"/>
    </location>
</feature>
<dbReference type="SMART" id="SM00487">
    <property type="entry name" value="DEXDc"/>
    <property type="match status" value="1"/>
</dbReference>
<keyword evidence="12" id="KW-1185">Reference proteome</keyword>
<evidence type="ECO:0000256" key="3">
    <source>
        <dbReference type="ARBA" id="ARBA00022741"/>
    </source>
</evidence>
<dbReference type="InterPro" id="IPR023780">
    <property type="entry name" value="Chromo_domain"/>
</dbReference>
<dbReference type="SUPFAM" id="SSF54160">
    <property type="entry name" value="Chromo domain-like"/>
    <property type="match status" value="2"/>
</dbReference>
<feature type="region of interest" description="Disordered" evidence="7">
    <location>
        <begin position="892"/>
        <end position="955"/>
    </location>
</feature>
<keyword evidence="2" id="KW-0677">Repeat</keyword>
<dbReference type="EMBL" id="JALJOU010000037">
    <property type="protein sequence ID" value="KAK9833309.1"/>
    <property type="molecule type" value="Genomic_DNA"/>
</dbReference>
<sequence>MEMKPQTKWTTASLASLSRPSMAELDSDTDAESGSASESGRNGGSEGSSSGSDVKEASDSKGGSPGDEADRASSDAAAAGEQCHTGSRAGAAAGQRKTRTVIPALNFYQARTAAPMGKRKRAPPPARRGKEKKKRASTKESEEMVEALDEEVIERVLDCRPSRASPEDILVKYKGVSYRRTAWLPVEEVRTARAQLLRNYLCRAAEPSDGVDPEWLRSERMIAQRVRGGGQQFLVKWCQLPYTQATWEDEAALTSNEDQEQLRLFWKREMVPAKARKAGVPKKDAVPEFLNGRELRDYQLASLQWMMQNRRVSRNCILGDEMGLGKTAQSIATLEFQRQLLANPGPFLVIAPLTTLGHWKREIETWTPMNAVLYAGDAADRALIQEHELRFAGDPKSSKRAKFNILLASYEMVAKDASVFQRYTWETVIVDEGHRLKSSKGHARRVIEALSIKWLLLLTGTPIQNNMAELHGIMSLLDAEEFGDEDDFLERYGGGRANPMPDPEQVHALQEALRPRFLRRMKEDVETLPEKEEVVVWVELTAQQRIFYKGIYEGRIGALLAGTGAKNLPNLNNLAMQLRKVCCHPFLCEGLEQDVASRKAGMDTAELLTVASGKMLLLHKLLPKLRREGHKVLIFSQFTRMLDILEDYLAVAQYPCERIDGSVGLRERQAAIDRYSKEGSDGFAFLLSTRAGGQGITLTAADTVIIYDSDWNPQNDLQAMARCHRIGQAKEVTIYRLVSRDTYEQNVFDCASRKQGLDHAILGGISSEGEKADAERIADLLKHGAHALGAAEDRSLAAGADFASEDIDAILAGRTEKRQIGSAAGNTFSTATFAAEPAAAEAMDERAYWAAVLPEAVASHDAQLEAEKAALLGPRRRREVTYYESRMARAGAADDAGLTTGREGADEDFAPTSTAAKSSDEDSAGSGLEEGADGVAGKRKRRSKGQRRLDDGGGKAWTHKELKAVEDGLVALGTGRAAELREQAGGALDARSEEKVAVAEAVLVGLIERAARIDGARSAKKQAEQEAAACANPDLQKVARELLQHHDLLSPASGLSKEARLEVPMLRDLVVACAPTVTAVAVRLDALISARKEPLVNPRLQTSAARPLADALTAAWVESTSMPATSALTLEERKEQARAAAVVAMMKATKSKAGGAAGGAAPGEGEGEDALGADAPLVPAGWALPRGMRQACEAPAFQERLVRNGAKYALALRQRTALAQVANGLLAPDKAEFCGLARKHALDAALRAKRPRALPEWWATPKRDLELLKAAHRRGFYSGSRKNPAEALLTDAAAPFKRFFRVVTKEANEDKAEGQPLSSQPSSAVKPDGRERWTAQDLSAKAGVVAKRLQAMLAELEAAARRPTWAPAAAPQAAMASDEAETGAMLRELDGEMVAFAVRSSLRAAAPAVSKRPFAEGVRRQKASKPFVGKAMKQTRLSFAKKPAAAAPLAPVNQ</sequence>
<dbReference type="Pfam" id="PF00271">
    <property type="entry name" value="Helicase_C"/>
    <property type="match status" value="1"/>
</dbReference>
<dbReference type="GO" id="GO:0003677">
    <property type="term" value="F:DNA binding"/>
    <property type="evidence" value="ECO:0007669"/>
    <property type="project" value="TreeGrafter"/>
</dbReference>
<dbReference type="GO" id="GO:0000785">
    <property type="term" value="C:chromatin"/>
    <property type="evidence" value="ECO:0007669"/>
    <property type="project" value="TreeGrafter"/>
</dbReference>
<feature type="domain" description="Chromo" evidence="8">
    <location>
        <begin position="151"/>
        <end position="200"/>
    </location>
</feature>
<evidence type="ECO:0000256" key="6">
    <source>
        <dbReference type="ARBA" id="ARBA00023242"/>
    </source>
</evidence>
<dbReference type="InterPro" id="IPR000953">
    <property type="entry name" value="Chromo/chromo_shadow_dom"/>
</dbReference>
<name>A0AAW1RI60_9CHLO</name>